<dbReference type="PANTHER" id="PTHR21221:SF1">
    <property type="entry name" value="UREIDOGLYCOLATE LYASE"/>
    <property type="match status" value="1"/>
</dbReference>
<dbReference type="CDD" id="cd20298">
    <property type="entry name" value="cupin_UAH"/>
    <property type="match status" value="1"/>
</dbReference>
<dbReference type="InParanoid" id="A0A1Y2EB10"/>
<dbReference type="Proteomes" id="UP000193689">
    <property type="component" value="Unassembled WGS sequence"/>
</dbReference>
<dbReference type="GO" id="GO:0006144">
    <property type="term" value="P:purine nucleobase metabolic process"/>
    <property type="evidence" value="ECO:0007669"/>
    <property type="project" value="UniProtKB-KW"/>
</dbReference>
<evidence type="ECO:0000313" key="5">
    <source>
        <dbReference type="EMBL" id="ORY68763.1"/>
    </source>
</evidence>
<evidence type="ECO:0000256" key="3">
    <source>
        <dbReference type="ARBA" id="ARBA00023239"/>
    </source>
</evidence>
<dbReference type="Pfam" id="PF04115">
    <property type="entry name" value="Ureidogly_lyase"/>
    <property type="match status" value="1"/>
</dbReference>
<dbReference type="SUPFAM" id="SSF51182">
    <property type="entry name" value="RmlC-like cupins"/>
    <property type="match status" value="1"/>
</dbReference>
<dbReference type="InterPro" id="IPR011051">
    <property type="entry name" value="RmlC_Cupin_sf"/>
</dbReference>
<dbReference type="AlphaFoldDB" id="A0A1Y2EB10"/>
<evidence type="ECO:0000256" key="1">
    <source>
        <dbReference type="ARBA" id="ARBA00011738"/>
    </source>
</evidence>
<keyword evidence="3" id="KW-0456">Lyase</keyword>
<organism evidence="5 6">
    <name type="scientific">Pseudomassariella vexata</name>
    <dbReference type="NCBI Taxonomy" id="1141098"/>
    <lineage>
        <taxon>Eukaryota</taxon>
        <taxon>Fungi</taxon>
        <taxon>Dikarya</taxon>
        <taxon>Ascomycota</taxon>
        <taxon>Pezizomycotina</taxon>
        <taxon>Sordariomycetes</taxon>
        <taxon>Xylariomycetidae</taxon>
        <taxon>Amphisphaeriales</taxon>
        <taxon>Pseudomassariaceae</taxon>
        <taxon>Pseudomassariella</taxon>
    </lineage>
</organism>
<dbReference type="GO" id="GO:0050385">
    <property type="term" value="F:ureidoglycolate lyase activity"/>
    <property type="evidence" value="ECO:0007669"/>
    <property type="project" value="UniProtKB-EC"/>
</dbReference>
<keyword evidence="5" id="KW-0378">Hydrolase</keyword>
<dbReference type="InterPro" id="IPR024060">
    <property type="entry name" value="Ureidoglycolate_lyase_dom_sf"/>
</dbReference>
<dbReference type="GeneID" id="63771581"/>
<dbReference type="FunCoup" id="A0A1Y2EB10">
    <property type="interactions" value="73"/>
</dbReference>
<dbReference type="Gene3D" id="2.60.120.480">
    <property type="entry name" value="Ureidoglycolate hydrolase"/>
    <property type="match status" value="1"/>
</dbReference>
<name>A0A1Y2EB10_9PEZI</name>
<accession>A0A1Y2EB10</accession>
<reference evidence="5 6" key="1">
    <citation type="submission" date="2016-07" db="EMBL/GenBank/DDBJ databases">
        <title>Pervasive Adenine N6-methylation of Active Genes in Fungi.</title>
        <authorList>
            <consortium name="DOE Joint Genome Institute"/>
            <person name="Mondo S.J."/>
            <person name="Dannebaum R.O."/>
            <person name="Kuo R.C."/>
            <person name="Labutti K."/>
            <person name="Haridas S."/>
            <person name="Kuo A."/>
            <person name="Salamov A."/>
            <person name="Ahrendt S.R."/>
            <person name="Lipzen A."/>
            <person name="Sullivan W."/>
            <person name="Andreopoulos W.B."/>
            <person name="Clum A."/>
            <person name="Lindquist E."/>
            <person name="Daum C."/>
            <person name="Ramamoorthy G.K."/>
            <person name="Gryganskyi A."/>
            <person name="Culley D."/>
            <person name="Magnuson J.K."/>
            <person name="James T.Y."/>
            <person name="O'Malley M.A."/>
            <person name="Stajich J.E."/>
            <person name="Spatafora J.W."/>
            <person name="Visel A."/>
            <person name="Grigoriev I.V."/>
        </authorList>
    </citation>
    <scope>NUCLEOTIDE SEQUENCE [LARGE SCALE GENOMIC DNA]</scope>
    <source>
        <strain evidence="5 6">CBS 129021</strain>
    </source>
</reference>
<evidence type="ECO:0000256" key="2">
    <source>
        <dbReference type="ARBA" id="ARBA00022631"/>
    </source>
</evidence>
<dbReference type="OrthoDB" id="10266039at2759"/>
<protein>
    <submittedName>
        <fullName evidence="5">Ureidoglycolate hydrolase</fullName>
    </submittedName>
</protein>
<gene>
    <name evidence="5" type="ORF">BCR38DRAFT_335105</name>
</gene>
<sequence>MIVQTIPIPQALTLHPLPLSSSSFSPFGNVIANPSPSSTPQTTTVSSIAADPLLRSHGAISANQGTAIQYKQLGAHGLRNLYDQAPSGKVASGRITMFVCAARAEISTSPGAASKEEKEEAGRAKNSIPITILERHPFTTQTFIPLTANAKKQYLVVVAPSAPPGNPDAALPAPERNQNHLLPGRGLPDVAKLRAFIATGEQAVTYGAGTWHAPMVALGPAGTTVDFVVVQFANDVAVEDCQEVVLEGREEEGIRIEVGLPPRMEVARL</sequence>
<comment type="subunit">
    <text evidence="1">Homodimer.</text>
</comment>
<dbReference type="GO" id="GO:0000256">
    <property type="term" value="P:allantoin catabolic process"/>
    <property type="evidence" value="ECO:0007669"/>
    <property type="project" value="InterPro"/>
</dbReference>
<dbReference type="InterPro" id="IPR047233">
    <property type="entry name" value="UAH_cupin"/>
</dbReference>
<dbReference type="PANTHER" id="PTHR21221">
    <property type="entry name" value="UREIDOGLYCOLATE HYDROLASE"/>
    <property type="match status" value="1"/>
</dbReference>
<comment type="catalytic activity">
    <reaction evidence="4">
        <text>(S)-ureidoglycolate = urea + glyoxylate</text>
        <dbReference type="Rhea" id="RHEA:11304"/>
        <dbReference type="ChEBI" id="CHEBI:16199"/>
        <dbReference type="ChEBI" id="CHEBI:36655"/>
        <dbReference type="ChEBI" id="CHEBI:57296"/>
        <dbReference type="EC" id="4.3.2.3"/>
    </reaction>
</comment>
<proteinExistence type="predicted"/>
<keyword evidence="2" id="KW-0659">Purine metabolism</keyword>
<dbReference type="RefSeq" id="XP_040719050.1">
    <property type="nucleotide sequence ID" value="XM_040855369.1"/>
</dbReference>
<evidence type="ECO:0000313" key="6">
    <source>
        <dbReference type="Proteomes" id="UP000193689"/>
    </source>
</evidence>
<evidence type="ECO:0000256" key="4">
    <source>
        <dbReference type="ARBA" id="ARBA00047684"/>
    </source>
</evidence>
<dbReference type="EMBL" id="MCFJ01000003">
    <property type="protein sequence ID" value="ORY68763.1"/>
    <property type="molecule type" value="Genomic_DNA"/>
</dbReference>
<comment type="caution">
    <text evidence="5">The sequence shown here is derived from an EMBL/GenBank/DDBJ whole genome shotgun (WGS) entry which is preliminary data.</text>
</comment>
<dbReference type="InterPro" id="IPR007247">
    <property type="entry name" value="Ureidogly_lyase"/>
</dbReference>
<dbReference type="GO" id="GO:0004848">
    <property type="term" value="F:ureidoglycolate hydrolase activity"/>
    <property type="evidence" value="ECO:0007669"/>
    <property type="project" value="InterPro"/>
</dbReference>
<dbReference type="STRING" id="1141098.A0A1Y2EB10"/>
<keyword evidence="6" id="KW-1185">Reference proteome</keyword>